<dbReference type="Gene3D" id="3.20.20.140">
    <property type="entry name" value="Metal-dependent hydrolases"/>
    <property type="match status" value="1"/>
</dbReference>
<organism evidence="3">
    <name type="scientific">marine sediment metagenome</name>
    <dbReference type="NCBI Taxonomy" id="412755"/>
    <lineage>
        <taxon>unclassified sequences</taxon>
        <taxon>metagenomes</taxon>
        <taxon>ecological metagenomes</taxon>
    </lineage>
</organism>
<evidence type="ECO:0000256" key="1">
    <source>
        <dbReference type="ARBA" id="ARBA00022801"/>
    </source>
</evidence>
<dbReference type="Pfam" id="PF01979">
    <property type="entry name" value="Amidohydro_1"/>
    <property type="match status" value="1"/>
</dbReference>
<dbReference type="SUPFAM" id="SSF51556">
    <property type="entry name" value="Metallo-dependent hydrolases"/>
    <property type="match status" value="1"/>
</dbReference>
<dbReference type="InterPro" id="IPR032466">
    <property type="entry name" value="Metal_Hydrolase"/>
</dbReference>
<proteinExistence type="predicted"/>
<evidence type="ECO:0000313" key="3">
    <source>
        <dbReference type="EMBL" id="GAI06279.1"/>
    </source>
</evidence>
<gene>
    <name evidence="3" type="ORF">S06H3_08126</name>
</gene>
<dbReference type="EMBL" id="BARV01003386">
    <property type="protein sequence ID" value="GAI06279.1"/>
    <property type="molecule type" value="Genomic_DNA"/>
</dbReference>
<keyword evidence="1" id="KW-0378">Hydrolase</keyword>
<name>X1MIS4_9ZZZZ</name>
<dbReference type="InterPro" id="IPR011059">
    <property type="entry name" value="Metal-dep_hydrolase_composite"/>
</dbReference>
<feature type="domain" description="Amidohydrolase-related" evidence="2">
    <location>
        <begin position="37"/>
        <end position="199"/>
    </location>
</feature>
<reference evidence="3" key="1">
    <citation type="journal article" date="2014" name="Front. Microbiol.">
        <title>High frequency of phylogenetically diverse reductive dehalogenase-homologous genes in deep subseafloor sedimentary metagenomes.</title>
        <authorList>
            <person name="Kawai M."/>
            <person name="Futagami T."/>
            <person name="Toyoda A."/>
            <person name="Takaki Y."/>
            <person name="Nishi S."/>
            <person name="Hori S."/>
            <person name="Arai W."/>
            <person name="Tsubouchi T."/>
            <person name="Morono Y."/>
            <person name="Uchiyama I."/>
            <person name="Ito T."/>
            <person name="Fujiyama A."/>
            <person name="Inagaki F."/>
            <person name="Takami H."/>
        </authorList>
    </citation>
    <scope>NUCLEOTIDE SEQUENCE</scope>
    <source>
        <strain evidence="3">Expedition CK06-06</strain>
    </source>
</reference>
<sequence length="245" mass="27640">ISEGYYEKYSRSIIGLGEVSPYLFSTEEEYIEACNFARENGFIIEGHLGANYSDRRLDEAACLGVSSCHESINQEEALKKLKRGITLIVREGSAAKNLEDILTNIKSKVKDTRNMVFGTDDLEILDIFSKGHIDNCLRKAVKVGLDPVEAIQMATINAAKHFKLDNMIGSISPGKVADLVLINNLSDFTAEIVIIEGNVIYETGKFRHRLRKAQIPYYLLDSINLKESWNPRTLRLELEKIVKRQ</sequence>
<comment type="caution">
    <text evidence="3">The sequence shown here is derived from an EMBL/GenBank/DDBJ whole genome shotgun (WGS) entry which is preliminary data.</text>
</comment>
<dbReference type="PANTHER" id="PTHR11113:SF2">
    <property type="entry name" value="ADENINE DEAMINASE"/>
    <property type="match status" value="1"/>
</dbReference>
<dbReference type="PANTHER" id="PTHR11113">
    <property type="entry name" value="N-ACETYLGLUCOSAMINE-6-PHOSPHATE DEACETYLASE"/>
    <property type="match status" value="1"/>
</dbReference>
<dbReference type="InterPro" id="IPR006680">
    <property type="entry name" value="Amidohydro-rel"/>
</dbReference>
<dbReference type="AlphaFoldDB" id="X1MIS4"/>
<accession>X1MIS4</accession>
<dbReference type="GO" id="GO:0000034">
    <property type="term" value="F:adenine deaminase activity"/>
    <property type="evidence" value="ECO:0007669"/>
    <property type="project" value="TreeGrafter"/>
</dbReference>
<dbReference type="SUPFAM" id="SSF51338">
    <property type="entry name" value="Composite domain of metallo-dependent hydrolases"/>
    <property type="match status" value="1"/>
</dbReference>
<feature type="non-terminal residue" evidence="3">
    <location>
        <position position="1"/>
    </location>
</feature>
<evidence type="ECO:0000259" key="2">
    <source>
        <dbReference type="Pfam" id="PF01979"/>
    </source>
</evidence>
<protein>
    <recommendedName>
        <fullName evidence="2">Amidohydrolase-related domain-containing protein</fullName>
    </recommendedName>
</protein>